<dbReference type="Proteomes" id="UP001212152">
    <property type="component" value="Unassembled WGS sequence"/>
</dbReference>
<protein>
    <recommendedName>
        <fullName evidence="6">Major facilitator superfamily (MFS) profile domain-containing protein</fullName>
    </recommendedName>
</protein>
<evidence type="ECO:0000256" key="5">
    <source>
        <dbReference type="SAM" id="Phobius"/>
    </source>
</evidence>
<dbReference type="PANTHER" id="PTHR23507:SF1">
    <property type="entry name" value="FI18259P1-RELATED"/>
    <property type="match status" value="1"/>
</dbReference>
<dbReference type="GO" id="GO:0022857">
    <property type="term" value="F:transmembrane transporter activity"/>
    <property type="evidence" value="ECO:0007669"/>
    <property type="project" value="InterPro"/>
</dbReference>
<name>A0AAD5XN66_9FUNG</name>
<feature type="transmembrane region" description="Helical" evidence="5">
    <location>
        <begin position="94"/>
        <end position="112"/>
    </location>
</feature>
<evidence type="ECO:0000256" key="1">
    <source>
        <dbReference type="ARBA" id="ARBA00004141"/>
    </source>
</evidence>
<dbReference type="InterPro" id="IPR036259">
    <property type="entry name" value="MFS_trans_sf"/>
</dbReference>
<sequence length="472" mass="49823">MAISLAVSLPAVLSIPLIGHFADRFGRRPFFMLPCISGTVAILAVLGVAAFELPLWVLLVANLIQGLLGGYQAIMMITWSYLADVTPAHSRARVFLITEAFVFVAFTGGPYVGGLLTRILPSGVVGVFQLSLVGKLLALLYVVFLLPESLEKAKSPSVSSIAENSPAAAAPATPFYKAALWTRLSTPSALLRMLAQPPRSHLVFIAFVTGLGVGGLTLFFYYCSYRLGWDSLDEGIYLLYLSVTRLIWMLGVGGLIDRHASKPTLPNPALASAGVQVPAPPPYTVEGADAGVSAPLAAPASDSTAEATVIPPLILDVRRKVRSEVMTVRLGMVVSAIGMITIGFLSEGWMVYVVATFTGFGTLAKPTIRALLSRSTPPTLQGRMFSILQITDQIASVMSSFIFPPIWAATVGTRFPGTFLFVIGVCFLAGAGVAFAGLSVDDLIDGFHAAPPAEASERADVESEGGGETVDA</sequence>
<feature type="transmembrane region" description="Helical" evidence="5">
    <location>
        <begin position="419"/>
        <end position="438"/>
    </location>
</feature>
<keyword evidence="3 5" id="KW-1133">Transmembrane helix</keyword>
<feature type="transmembrane region" description="Helical" evidence="5">
    <location>
        <begin position="328"/>
        <end position="345"/>
    </location>
</feature>
<evidence type="ECO:0000259" key="6">
    <source>
        <dbReference type="PROSITE" id="PS50850"/>
    </source>
</evidence>
<keyword evidence="2 5" id="KW-0812">Transmembrane</keyword>
<feature type="transmembrane region" description="Helical" evidence="5">
    <location>
        <begin position="351"/>
        <end position="372"/>
    </location>
</feature>
<comment type="caution">
    <text evidence="7">The sequence shown here is derived from an EMBL/GenBank/DDBJ whole genome shotgun (WGS) entry which is preliminary data.</text>
</comment>
<dbReference type="SUPFAM" id="SSF103473">
    <property type="entry name" value="MFS general substrate transporter"/>
    <property type="match status" value="1"/>
</dbReference>
<gene>
    <name evidence="7" type="ORF">HDU87_001892</name>
</gene>
<feature type="transmembrane region" description="Helical" evidence="5">
    <location>
        <begin position="57"/>
        <end position="82"/>
    </location>
</feature>
<dbReference type="GO" id="GO:0016020">
    <property type="term" value="C:membrane"/>
    <property type="evidence" value="ECO:0007669"/>
    <property type="project" value="UniProtKB-SubCell"/>
</dbReference>
<feature type="transmembrane region" description="Helical" evidence="5">
    <location>
        <begin position="124"/>
        <end position="146"/>
    </location>
</feature>
<evidence type="ECO:0000256" key="4">
    <source>
        <dbReference type="ARBA" id="ARBA00023136"/>
    </source>
</evidence>
<organism evidence="7 8">
    <name type="scientific">Geranomyces variabilis</name>
    <dbReference type="NCBI Taxonomy" id="109894"/>
    <lineage>
        <taxon>Eukaryota</taxon>
        <taxon>Fungi</taxon>
        <taxon>Fungi incertae sedis</taxon>
        <taxon>Chytridiomycota</taxon>
        <taxon>Chytridiomycota incertae sedis</taxon>
        <taxon>Chytridiomycetes</taxon>
        <taxon>Spizellomycetales</taxon>
        <taxon>Powellomycetaceae</taxon>
        <taxon>Geranomyces</taxon>
    </lineage>
</organism>
<keyword evidence="8" id="KW-1185">Reference proteome</keyword>
<dbReference type="PANTHER" id="PTHR23507">
    <property type="entry name" value="ZGC:174356"/>
    <property type="match status" value="1"/>
</dbReference>
<reference evidence="7" key="1">
    <citation type="submission" date="2020-05" db="EMBL/GenBank/DDBJ databases">
        <title>Phylogenomic resolution of chytrid fungi.</title>
        <authorList>
            <person name="Stajich J.E."/>
            <person name="Amses K."/>
            <person name="Simmons R."/>
            <person name="Seto K."/>
            <person name="Myers J."/>
            <person name="Bonds A."/>
            <person name="Quandt C.A."/>
            <person name="Barry K."/>
            <person name="Liu P."/>
            <person name="Grigoriev I."/>
            <person name="Longcore J.E."/>
            <person name="James T.Y."/>
        </authorList>
    </citation>
    <scope>NUCLEOTIDE SEQUENCE</scope>
    <source>
        <strain evidence="7">JEL0379</strain>
    </source>
</reference>
<dbReference type="Gene3D" id="1.20.1250.20">
    <property type="entry name" value="MFS general substrate transporter like domains"/>
    <property type="match status" value="1"/>
</dbReference>
<feature type="transmembrane region" description="Helical" evidence="5">
    <location>
        <begin position="237"/>
        <end position="256"/>
    </location>
</feature>
<feature type="transmembrane region" description="Helical" evidence="5">
    <location>
        <begin position="202"/>
        <end position="222"/>
    </location>
</feature>
<feature type="transmembrane region" description="Helical" evidence="5">
    <location>
        <begin position="384"/>
        <end position="407"/>
    </location>
</feature>
<feature type="transmembrane region" description="Helical" evidence="5">
    <location>
        <begin position="30"/>
        <end position="51"/>
    </location>
</feature>
<evidence type="ECO:0000313" key="8">
    <source>
        <dbReference type="Proteomes" id="UP001212152"/>
    </source>
</evidence>
<proteinExistence type="predicted"/>
<dbReference type="AlphaFoldDB" id="A0AAD5XN66"/>
<comment type="subcellular location">
    <subcellularLocation>
        <location evidence="1">Membrane</location>
        <topology evidence="1">Multi-pass membrane protein</topology>
    </subcellularLocation>
</comment>
<feature type="transmembrane region" description="Helical" evidence="5">
    <location>
        <begin position="6"/>
        <end position="23"/>
    </location>
</feature>
<feature type="domain" description="Major facilitator superfamily (MFS) profile" evidence="6">
    <location>
        <begin position="1"/>
        <end position="150"/>
    </location>
</feature>
<accession>A0AAD5XN66</accession>
<dbReference type="PROSITE" id="PS50850">
    <property type="entry name" value="MFS"/>
    <property type="match status" value="1"/>
</dbReference>
<dbReference type="Pfam" id="PF07690">
    <property type="entry name" value="MFS_1"/>
    <property type="match status" value="1"/>
</dbReference>
<keyword evidence="4 5" id="KW-0472">Membrane</keyword>
<evidence type="ECO:0000313" key="7">
    <source>
        <dbReference type="EMBL" id="KAJ3167000.1"/>
    </source>
</evidence>
<evidence type="ECO:0000256" key="2">
    <source>
        <dbReference type="ARBA" id="ARBA00022692"/>
    </source>
</evidence>
<dbReference type="InterPro" id="IPR020846">
    <property type="entry name" value="MFS_dom"/>
</dbReference>
<dbReference type="EMBL" id="JADGJQ010000152">
    <property type="protein sequence ID" value="KAJ3167000.1"/>
    <property type="molecule type" value="Genomic_DNA"/>
</dbReference>
<dbReference type="InterPro" id="IPR011701">
    <property type="entry name" value="MFS"/>
</dbReference>
<evidence type="ECO:0000256" key="3">
    <source>
        <dbReference type="ARBA" id="ARBA00022989"/>
    </source>
</evidence>